<reference evidence="2 3" key="1">
    <citation type="submission" date="2008-07" db="EMBL/GenBank/DDBJ databases">
        <authorList>
            <person name="Tandeau de Marsac N."/>
            <person name="Ferriera S."/>
            <person name="Johnson J."/>
            <person name="Kravitz S."/>
            <person name="Beeson K."/>
            <person name="Sutton G."/>
            <person name="Rogers Y.-H."/>
            <person name="Friedman R."/>
            <person name="Frazier M."/>
            <person name="Venter J.C."/>
        </authorList>
    </citation>
    <scope>NUCLEOTIDE SEQUENCE [LARGE SCALE GENOMIC DNA]</scope>
    <source>
        <strain evidence="2 3">PCC 7420</strain>
    </source>
</reference>
<evidence type="ECO:0000256" key="1">
    <source>
        <dbReference type="SAM" id="MobiDB-lite"/>
    </source>
</evidence>
<organism evidence="2 3">
    <name type="scientific">Coleofasciculus chthonoplastes PCC 7420</name>
    <dbReference type="NCBI Taxonomy" id="118168"/>
    <lineage>
        <taxon>Bacteria</taxon>
        <taxon>Bacillati</taxon>
        <taxon>Cyanobacteriota</taxon>
        <taxon>Cyanophyceae</taxon>
        <taxon>Coleofasciculales</taxon>
        <taxon>Coleofasciculaceae</taxon>
        <taxon>Coleofasciculus</taxon>
    </lineage>
</organism>
<feature type="compositionally biased region" description="Polar residues" evidence="1">
    <location>
        <begin position="25"/>
        <end position="43"/>
    </location>
</feature>
<sequence>MESENNQRCQTALYEEEEVLARPNSFANAQGSSGMNKQSPNSHDSPEGKILQQLHDQQLLIVNPRRRNGLILFKRYHAEFAGPGSGVGGLFDVDCQRVLPVGNISLLSPESSEERKRAYLIRRQWVRLTMQITDNPVPLQRAQKMIEQFEGFFDAQTIAKLPNEAFSLLVGVLPQTVIKVRRTA</sequence>
<feature type="region of interest" description="Disordered" evidence="1">
    <location>
        <begin position="1"/>
        <end position="48"/>
    </location>
</feature>
<dbReference type="eggNOG" id="ENOG50324PR">
    <property type="taxonomic scope" value="Bacteria"/>
</dbReference>
<proteinExistence type="predicted"/>
<dbReference type="AlphaFoldDB" id="B4VSM4"/>
<evidence type="ECO:0000313" key="3">
    <source>
        <dbReference type="Proteomes" id="UP000003835"/>
    </source>
</evidence>
<name>B4VSM4_9CYAN</name>
<accession>B4VSM4</accession>
<dbReference type="OrthoDB" id="461096at2"/>
<dbReference type="EMBL" id="DS989850">
    <property type="protein sequence ID" value="EDX75085.1"/>
    <property type="molecule type" value="Genomic_DNA"/>
</dbReference>
<protein>
    <submittedName>
        <fullName evidence="2">Uncharacterized protein</fullName>
    </submittedName>
</protein>
<gene>
    <name evidence="2" type="ORF">MC7420_2089</name>
</gene>
<feature type="compositionally biased region" description="Polar residues" evidence="1">
    <location>
        <begin position="1"/>
        <end position="10"/>
    </location>
</feature>
<keyword evidence="3" id="KW-1185">Reference proteome</keyword>
<dbReference type="HOGENOM" id="CLU_119035_0_0_3"/>
<dbReference type="Proteomes" id="UP000003835">
    <property type="component" value="Unassembled WGS sequence"/>
</dbReference>
<dbReference type="RefSeq" id="WP_006101360.1">
    <property type="nucleotide sequence ID" value="NZ_DS989850.1"/>
</dbReference>
<evidence type="ECO:0000313" key="2">
    <source>
        <dbReference type="EMBL" id="EDX75085.1"/>
    </source>
</evidence>